<dbReference type="InterPro" id="IPR005162">
    <property type="entry name" value="Retrotrans_gag_dom"/>
</dbReference>
<protein>
    <recommendedName>
        <fullName evidence="1">Retrotransposon gag domain-containing protein</fullName>
    </recommendedName>
</protein>
<sequence>MAEERYSIKRSNPLLSEVIQALAEDIRMGNTATPQPLMSSDPYVKQFLDMRSLVFQGGLTLMETEGWIKRIELIFNAMKCPDDQKIDLVVFLLEGEANRWWDSLRQGRFSRRENSDILWIEFLKEFIDWFVPTSEKQMLQEKFFHLM</sequence>
<feature type="domain" description="Retrotransposon gag" evidence="1">
    <location>
        <begin position="88"/>
        <end position="146"/>
    </location>
</feature>
<dbReference type="Pfam" id="PF03732">
    <property type="entry name" value="Retrotrans_gag"/>
    <property type="match status" value="1"/>
</dbReference>
<organism evidence="2 3">
    <name type="scientific">Platanthera zijinensis</name>
    <dbReference type="NCBI Taxonomy" id="2320716"/>
    <lineage>
        <taxon>Eukaryota</taxon>
        <taxon>Viridiplantae</taxon>
        <taxon>Streptophyta</taxon>
        <taxon>Embryophyta</taxon>
        <taxon>Tracheophyta</taxon>
        <taxon>Spermatophyta</taxon>
        <taxon>Magnoliopsida</taxon>
        <taxon>Liliopsida</taxon>
        <taxon>Asparagales</taxon>
        <taxon>Orchidaceae</taxon>
        <taxon>Orchidoideae</taxon>
        <taxon>Orchideae</taxon>
        <taxon>Orchidinae</taxon>
        <taxon>Platanthera</taxon>
    </lineage>
</organism>
<evidence type="ECO:0000313" key="3">
    <source>
        <dbReference type="Proteomes" id="UP001418222"/>
    </source>
</evidence>
<accession>A0AAP0C272</accession>
<name>A0AAP0C272_9ASPA</name>
<keyword evidence="3" id="KW-1185">Reference proteome</keyword>
<dbReference type="AlphaFoldDB" id="A0AAP0C272"/>
<evidence type="ECO:0000313" key="2">
    <source>
        <dbReference type="EMBL" id="KAK8956764.1"/>
    </source>
</evidence>
<evidence type="ECO:0000259" key="1">
    <source>
        <dbReference type="Pfam" id="PF03732"/>
    </source>
</evidence>
<dbReference type="EMBL" id="JBBWWQ010000001">
    <property type="protein sequence ID" value="KAK8956764.1"/>
    <property type="molecule type" value="Genomic_DNA"/>
</dbReference>
<proteinExistence type="predicted"/>
<comment type="caution">
    <text evidence="2">The sequence shown here is derived from an EMBL/GenBank/DDBJ whole genome shotgun (WGS) entry which is preliminary data.</text>
</comment>
<dbReference type="Proteomes" id="UP001418222">
    <property type="component" value="Unassembled WGS sequence"/>
</dbReference>
<reference evidence="2 3" key="1">
    <citation type="journal article" date="2022" name="Nat. Plants">
        <title>Genomes of leafy and leafless Platanthera orchids illuminate the evolution of mycoheterotrophy.</title>
        <authorList>
            <person name="Li M.H."/>
            <person name="Liu K.W."/>
            <person name="Li Z."/>
            <person name="Lu H.C."/>
            <person name="Ye Q.L."/>
            <person name="Zhang D."/>
            <person name="Wang J.Y."/>
            <person name="Li Y.F."/>
            <person name="Zhong Z.M."/>
            <person name="Liu X."/>
            <person name="Yu X."/>
            <person name="Liu D.K."/>
            <person name="Tu X.D."/>
            <person name="Liu B."/>
            <person name="Hao Y."/>
            <person name="Liao X.Y."/>
            <person name="Jiang Y.T."/>
            <person name="Sun W.H."/>
            <person name="Chen J."/>
            <person name="Chen Y.Q."/>
            <person name="Ai Y."/>
            <person name="Zhai J.W."/>
            <person name="Wu S.S."/>
            <person name="Zhou Z."/>
            <person name="Hsiao Y.Y."/>
            <person name="Wu W.L."/>
            <person name="Chen Y.Y."/>
            <person name="Lin Y.F."/>
            <person name="Hsu J.L."/>
            <person name="Li C.Y."/>
            <person name="Wang Z.W."/>
            <person name="Zhao X."/>
            <person name="Zhong W.Y."/>
            <person name="Ma X.K."/>
            <person name="Ma L."/>
            <person name="Huang J."/>
            <person name="Chen G.Z."/>
            <person name="Huang M.Z."/>
            <person name="Huang L."/>
            <person name="Peng D.H."/>
            <person name="Luo Y.B."/>
            <person name="Zou S.Q."/>
            <person name="Chen S.P."/>
            <person name="Lan S."/>
            <person name="Tsai W.C."/>
            <person name="Van de Peer Y."/>
            <person name="Liu Z.J."/>
        </authorList>
    </citation>
    <scope>NUCLEOTIDE SEQUENCE [LARGE SCALE GENOMIC DNA]</scope>
    <source>
        <strain evidence="2">Lor287</strain>
    </source>
</reference>
<gene>
    <name evidence="2" type="ORF">KSP39_PZI001464</name>
</gene>